<evidence type="ECO:0000313" key="2">
    <source>
        <dbReference type="WBParaSite" id="ACAC_0000352101-mRNA-1"/>
    </source>
</evidence>
<proteinExistence type="predicted"/>
<sequence length="126" mass="14652">LSKKVKRKRTKSEVQRDEVKRILSAASKGQVELPPDEGFIVEEWGQPATSGLSDKLAAQGFSLVEQVRAGRPTDLMKRNLRYVHYMDKKRKLDTEKAKKIVMEHLRKKDTKEIVRKERDKITCELF</sequence>
<protein>
    <submittedName>
        <fullName evidence="2">Ribosome biogenesis protein NOP53</fullName>
    </submittedName>
</protein>
<dbReference type="WBParaSite" id="ACAC_0000352101-mRNA-1">
    <property type="protein sequence ID" value="ACAC_0000352101-mRNA-1"/>
    <property type="gene ID" value="ACAC_0000352101"/>
</dbReference>
<evidence type="ECO:0000313" key="1">
    <source>
        <dbReference type="Proteomes" id="UP000035642"/>
    </source>
</evidence>
<dbReference type="AlphaFoldDB" id="A0A0K0D0D6"/>
<dbReference type="Proteomes" id="UP000035642">
    <property type="component" value="Unassembled WGS sequence"/>
</dbReference>
<name>A0A0K0D0D6_ANGCA</name>
<reference evidence="1" key="1">
    <citation type="submission" date="2012-09" db="EMBL/GenBank/DDBJ databases">
        <authorList>
            <person name="Martin A.A."/>
        </authorList>
    </citation>
    <scope>NUCLEOTIDE SEQUENCE</scope>
</reference>
<reference evidence="2" key="2">
    <citation type="submission" date="2017-02" db="UniProtKB">
        <authorList>
            <consortium name="WormBaseParasite"/>
        </authorList>
    </citation>
    <scope>IDENTIFICATION</scope>
</reference>
<keyword evidence="1" id="KW-1185">Reference proteome</keyword>
<organism evidence="1 2">
    <name type="scientific">Angiostrongylus cantonensis</name>
    <name type="common">Rat lungworm</name>
    <dbReference type="NCBI Taxonomy" id="6313"/>
    <lineage>
        <taxon>Eukaryota</taxon>
        <taxon>Metazoa</taxon>
        <taxon>Ecdysozoa</taxon>
        <taxon>Nematoda</taxon>
        <taxon>Chromadorea</taxon>
        <taxon>Rhabditida</taxon>
        <taxon>Rhabditina</taxon>
        <taxon>Rhabditomorpha</taxon>
        <taxon>Strongyloidea</taxon>
        <taxon>Metastrongylidae</taxon>
        <taxon>Angiostrongylus</taxon>
    </lineage>
</organism>
<accession>A0A0K0D0D6</accession>